<evidence type="ECO:0000256" key="1">
    <source>
        <dbReference type="SAM" id="Phobius"/>
    </source>
</evidence>
<gene>
    <name evidence="2" type="ORF">K3G22_19085</name>
</gene>
<name>A0ABX8XBI3_SHEPU</name>
<dbReference type="Proteomes" id="UP000827084">
    <property type="component" value="Chromosome"/>
</dbReference>
<proteinExistence type="predicted"/>
<evidence type="ECO:0000313" key="3">
    <source>
        <dbReference type="Proteomes" id="UP000827084"/>
    </source>
</evidence>
<feature type="transmembrane region" description="Helical" evidence="1">
    <location>
        <begin position="63"/>
        <end position="85"/>
    </location>
</feature>
<keyword evidence="1" id="KW-0812">Transmembrane</keyword>
<dbReference type="EMBL" id="CP080635">
    <property type="protein sequence ID" value="QYX72790.1"/>
    <property type="molecule type" value="Genomic_DNA"/>
</dbReference>
<feature type="transmembrane region" description="Helical" evidence="1">
    <location>
        <begin position="26"/>
        <end position="51"/>
    </location>
</feature>
<organism evidence="2 3">
    <name type="scientific">Shewanella putrefaciens</name>
    <name type="common">Pseudomonas putrefaciens</name>
    <dbReference type="NCBI Taxonomy" id="24"/>
    <lineage>
        <taxon>Bacteria</taxon>
        <taxon>Pseudomonadati</taxon>
        <taxon>Pseudomonadota</taxon>
        <taxon>Gammaproteobacteria</taxon>
        <taxon>Alteromonadales</taxon>
        <taxon>Shewanellaceae</taxon>
        <taxon>Shewanella</taxon>
    </lineage>
</organism>
<keyword evidence="1" id="KW-0472">Membrane</keyword>
<keyword evidence="3" id="KW-1185">Reference proteome</keyword>
<evidence type="ECO:0000313" key="2">
    <source>
        <dbReference type="EMBL" id="QYX72790.1"/>
    </source>
</evidence>
<reference evidence="2 3" key="1">
    <citation type="submission" date="2021-08" db="EMBL/GenBank/DDBJ databases">
        <title>Shewanella putrefaciens YZ-J, complete genome.</title>
        <authorList>
            <person name="Yi Z."/>
        </authorList>
    </citation>
    <scope>NUCLEOTIDE SEQUENCE [LARGE SCALE GENOMIC DNA]</scope>
    <source>
        <strain evidence="2 3">YZ-J</strain>
    </source>
</reference>
<protein>
    <submittedName>
        <fullName evidence="2">Uncharacterized protein</fullName>
    </submittedName>
</protein>
<keyword evidence="1" id="KW-1133">Transmembrane helix</keyword>
<accession>A0ABX8XBI3</accession>
<sequence length="114" mass="12727">MPYRGANLYNPDGCMDNRLIGTMSKFFGVLMAFSLLAVLIVLNSTGVIIHIPTSRVLNNIAHIVSPLLLVISIVVANIVGIGIFIYFKHWVYVVVSTLMVIPSILFLWLIFNMF</sequence>
<feature type="transmembrane region" description="Helical" evidence="1">
    <location>
        <begin position="91"/>
        <end position="111"/>
    </location>
</feature>